<dbReference type="InterPro" id="IPR001529">
    <property type="entry name" value="Zn_ribbon_RPB9"/>
</dbReference>
<dbReference type="KEGG" id="tcs:IMZ38_01330"/>
<evidence type="ECO:0000313" key="2">
    <source>
        <dbReference type="EMBL" id="QOR95074.1"/>
    </source>
</evidence>
<protein>
    <submittedName>
        <fullName evidence="2">DNA-directed RNA polymerase subunit M</fullName>
    </submittedName>
</protein>
<reference evidence="2 3" key="1">
    <citation type="submission" date="2020-10" db="EMBL/GenBank/DDBJ databases">
        <title>Complete genome sequence of Thermosphaera aggregans strain 3507.</title>
        <authorList>
            <person name="Zayulina K.S."/>
            <person name="Elcheninov A.G."/>
            <person name="Toshchakov S.V."/>
            <person name="Kublanov I.V."/>
            <person name="Kochetkova T.V."/>
        </authorList>
    </citation>
    <scope>NUCLEOTIDE SEQUENCE [LARGE SCALE GENOMIC DNA]</scope>
    <source>
        <strain evidence="2 3">3507</strain>
    </source>
</reference>
<sequence length="97" mass="10986">MVKFCPRCGGPMMPTRKDGEVFFKCSKCGYEVKAAKKDLEKYGMKYQVESSKRVVTAKATESKASGLTPEEREMLQEYYEIFLEEFAAEEGESGESD</sequence>
<evidence type="ECO:0000313" key="3">
    <source>
        <dbReference type="Proteomes" id="UP000593766"/>
    </source>
</evidence>
<dbReference type="EMBL" id="CP063144">
    <property type="protein sequence ID" value="QOR95074.1"/>
    <property type="molecule type" value="Genomic_DNA"/>
</dbReference>
<gene>
    <name evidence="2" type="ORF">IMZ38_01330</name>
</gene>
<name>A0A7M1UV54_9CREN</name>
<evidence type="ECO:0000259" key="1">
    <source>
        <dbReference type="SMART" id="SM00661"/>
    </source>
</evidence>
<feature type="domain" description="DNA-directed RNA polymerase II subunit RPB9-like zinc ribbon" evidence="1">
    <location>
        <begin position="3"/>
        <end position="58"/>
    </location>
</feature>
<proteinExistence type="predicted"/>
<dbReference type="GO" id="GO:0006351">
    <property type="term" value="P:DNA-templated transcription"/>
    <property type="evidence" value="ECO:0007669"/>
    <property type="project" value="InterPro"/>
</dbReference>
<dbReference type="Proteomes" id="UP000593766">
    <property type="component" value="Chromosome"/>
</dbReference>
<dbReference type="SMART" id="SM00661">
    <property type="entry name" value="RPOL9"/>
    <property type="match status" value="1"/>
</dbReference>
<keyword evidence="3" id="KW-1185">Reference proteome</keyword>
<organism evidence="2 3">
    <name type="scientific">Thermosphaera chiliense</name>
    <dbReference type="NCBI Taxonomy" id="3402707"/>
    <lineage>
        <taxon>Archaea</taxon>
        <taxon>Thermoproteota</taxon>
        <taxon>Thermoprotei</taxon>
        <taxon>Desulfurococcales</taxon>
        <taxon>Desulfurococcaceae</taxon>
        <taxon>Thermosphaera</taxon>
    </lineage>
</organism>
<dbReference type="OrthoDB" id="37175at2157"/>
<accession>A0A7M1UV54</accession>
<keyword evidence="2" id="KW-0240">DNA-directed RNA polymerase</keyword>
<dbReference type="AlphaFoldDB" id="A0A7M1UV54"/>
<dbReference type="GO" id="GO:0000428">
    <property type="term" value="C:DNA-directed RNA polymerase complex"/>
    <property type="evidence" value="ECO:0007669"/>
    <property type="project" value="UniProtKB-KW"/>
</dbReference>
<dbReference type="Pfam" id="PF02150">
    <property type="entry name" value="Zn_ribbon_RPB9"/>
    <property type="match status" value="1"/>
</dbReference>
<keyword evidence="2" id="KW-0804">Transcription</keyword>